<proteinExistence type="inferred from homology"/>
<dbReference type="GO" id="GO:0006310">
    <property type="term" value="P:DNA recombination"/>
    <property type="evidence" value="ECO:0007669"/>
    <property type="project" value="UniProtKB-KW"/>
</dbReference>
<dbReference type="AlphaFoldDB" id="A0A9X1ZZX9"/>
<gene>
    <name evidence="7" type="ORF">L1967_21000</name>
</gene>
<keyword evidence="4" id="KW-0233">DNA recombination</keyword>
<keyword evidence="8" id="KW-1185">Reference proteome</keyword>
<name>A0A9X1ZZX9_9FLAO</name>
<sequence length="295" mass="35173">MNDYKIHLEKKGYADTTIENYIKQAQLFIKWCNRNHTTAIEIDYKDCLKYIKYLQRKGTTKKTVNHRLGRVKVYLNYLVEENFKSENPIENTTVKGAKRHINYNLLEADELEDLYYSYETENIKDAYHRLTAKRDRIIVGLMVYQGLSTTNLKTLEVQHVEVYKGKIYVSGHKKMNARELELKPWQVIELLEYIKEIREEIKQRRNIESERLLIPNNARLSNTITNIIKKLKKTNYKVENINQIRASVITNWLGQYNLRKVQYLAGHRYISSTERYLQDDLENLHEIVNNFHPIS</sequence>
<reference evidence="7" key="1">
    <citation type="submission" date="2022-01" db="EMBL/GenBank/DDBJ databases">
        <title>Genome sequencing of Zunongwangia sp. M21534 genome.</title>
        <authorList>
            <person name="Chen Y."/>
            <person name="Dong C."/>
            <person name="Shao Z."/>
        </authorList>
    </citation>
    <scope>NUCLEOTIDE SEQUENCE</scope>
    <source>
        <strain evidence="7">MCCC M21534</strain>
    </source>
</reference>
<dbReference type="Gene3D" id="1.10.150.130">
    <property type="match status" value="1"/>
</dbReference>
<keyword evidence="3 5" id="KW-0238">DNA-binding</keyword>
<accession>A0A9X1ZZX9</accession>
<dbReference type="SUPFAM" id="SSF56349">
    <property type="entry name" value="DNA breaking-rejoining enzymes"/>
    <property type="match status" value="1"/>
</dbReference>
<dbReference type="InterPro" id="IPR050090">
    <property type="entry name" value="Tyrosine_recombinase_XerCD"/>
</dbReference>
<organism evidence="7 8">
    <name type="scientific">Zunongwangia pacifica</name>
    <dbReference type="NCBI Taxonomy" id="2911062"/>
    <lineage>
        <taxon>Bacteria</taxon>
        <taxon>Pseudomonadati</taxon>
        <taxon>Bacteroidota</taxon>
        <taxon>Flavobacteriia</taxon>
        <taxon>Flavobacteriales</taxon>
        <taxon>Flavobacteriaceae</taxon>
        <taxon>Zunongwangia</taxon>
    </lineage>
</organism>
<evidence type="ECO:0000256" key="2">
    <source>
        <dbReference type="ARBA" id="ARBA00022908"/>
    </source>
</evidence>
<dbReference type="InterPro" id="IPR013762">
    <property type="entry name" value="Integrase-like_cat_sf"/>
</dbReference>
<dbReference type="GO" id="GO:0015074">
    <property type="term" value="P:DNA integration"/>
    <property type="evidence" value="ECO:0007669"/>
    <property type="project" value="UniProtKB-KW"/>
</dbReference>
<dbReference type="InterPro" id="IPR004107">
    <property type="entry name" value="Integrase_SAM-like_N"/>
</dbReference>
<evidence type="ECO:0000256" key="3">
    <source>
        <dbReference type="ARBA" id="ARBA00023125"/>
    </source>
</evidence>
<protein>
    <submittedName>
        <fullName evidence="7">Tyrosine-type recombinase/integrase</fullName>
    </submittedName>
</protein>
<evidence type="ECO:0000256" key="4">
    <source>
        <dbReference type="ARBA" id="ARBA00023172"/>
    </source>
</evidence>
<dbReference type="Gene3D" id="1.10.443.10">
    <property type="entry name" value="Intergrase catalytic core"/>
    <property type="match status" value="1"/>
</dbReference>
<keyword evidence="2" id="KW-0229">DNA integration</keyword>
<dbReference type="CDD" id="cd00397">
    <property type="entry name" value="DNA_BRE_C"/>
    <property type="match status" value="1"/>
</dbReference>
<dbReference type="PROSITE" id="PS51900">
    <property type="entry name" value="CB"/>
    <property type="match status" value="1"/>
</dbReference>
<dbReference type="InterPro" id="IPR011010">
    <property type="entry name" value="DNA_brk_join_enz"/>
</dbReference>
<dbReference type="RefSeq" id="WP_249603463.1">
    <property type="nucleotide sequence ID" value="NZ_JAKHSK010000056.1"/>
</dbReference>
<dbReference type="EMBL" id="JAKHSK010000056">
    <property type="protein sequence ID" value="MCL6220778.1"/>
    <property type="molecule type" value="Genomic_DNA"/>
</dbReference>
<evidence type="ECO:0000313" key="7">
    <source>
        <dbReference type="EMBL" id="MCL6220778.1"/>
    </source>
</evidence>
<dbReference type="Pfam" id="PF00589">
    <property type="entry name" value="Phage_integrase"/>
    <property type="match status" value="1"/>
</dbReference>
<feature type="domain" description="Core-binding (CB)" evidence="6">
    <location>
        <begin position="1"/>
        <end position="79"/>
    </location>
</feature>
<dbReference type="PANTHER" id="PTHR30349:SF41">
    <property type="entry name" value="INTEGRASE_RECOMBINASE PROTEIN MJ0367-RELATED"/>
    <property type="match status" value="1"/>
</dbReference>
<dbReference type="InterPro" id="IPR002104">
    <property type="entry name" value="Integrase_catalytic"/>
</dbReference>
<dbReference type="Pfam" id="PF02899">
    <property type="entry name" value="Phage_int_SAM_1"/>
    <property type="match status" value="1"/>
</dbReference>
<evidence type="ECO:0000256" key="5">
    <source>
        <dbReference type="PROSITE-ProRule" id="PRU01248"/>
    </source>
</evidence>
<dbReference type="PANTHER" id="PTHR30349">
    <property type="entry name" value="PHAGE INTEGRASE-RELATED"/>
    <property type="match status" value="1"/>
</dbReference>
<dbReference type="GO" id="GO:0003677">
    <property type="term" value="F:DNA binding"/>
    <property type="evidence" value="ECO:0007669"/>
    <property type="project" value="UniProtKB-UniRule"/>
</dbReference>
<dbReference type="InterPro" id="IPR044068">
    <property type="entry name" value="CB"/>
</dbReference>
<dbReference type="InterPro" id="IPR010998">
    <property type="entry name" value="Integrase_recombinase_N"/>
</dbReference>
<evidence type="ECO:0000259" key="6">
    <source>
        <dbReference type="PROSITE" id="PS51900"/>
    </source>
</evidence>
<comment type="caution">
    <text evidence="7">The sequence shown here is derived from an EMBL/GenBank/DDBJ whole genome shotgun (WGS) entry which is preliminary data.</text>
</comment>
<evidence type="ECO:0000256" key="1">
    <source>
        <dbReference type="ARBA" id="ARBA00008857"/>
    </source>
</evidence>
<dbReference type="Proteomes" id="UP001139521">
    <property type="component" value="Unassembled WGS sequence"/>
</dbReference>
<comment type="similarity">
    <text evidence="1">Belongs to the 'phage' integrase family.</text>
</comment>
<evidence type="ECO:0000313" key="8">
    <source>
        <dbReference type="Proteomes" id="UP001139521"/>
    </source>
</evidence>